<dbReference type="GO" id="GO:0032993">
    <property type="term" value="C:protein-DNA complex"/>
    <property type="evidence" value="ECO:0007669"/>
    <property type="project" value="TreeGrafter"/>
</dbReference>
<dbReference type="SUPFAM" id="SSF48150">
    <property type="entry name" value="DNA-glycosylase"/>
    <property type="match status" value="1"/>
</dbReference>
<dbReference type="STRING" id="857293.CAAU_0645"/>
<gene>
    <name evidence="7" type="ORF">CAAU_0645</name>
</gene>
<evidence type="ECO:0000256" key="1">
    <source>
        <dbReference type="ARBA" id="ARBA00000086"/>
    </source>
</evidence>
<dbReference type="AlphaFoldDB" id="I7K588"/>
<dbReference type="PANTHER" id="PTHR43003:SF5">
    <property type="entry name" value="DNA-3-METHYLADENINE GLYCOSYLASE"/>
    <property type="match status" value="1"/>
</dbReference>
<comment type="catalytic activity">
    <reaction evidence="1">
        <text>Hydrolysis of alkylated DNA, releasing 3-methyladenine, 3-methylguanine, 7-methylguanine and 7-methyladenine.</text>
        <dbReference type="EC" id="3.2.2.21"/>
    </reaction>
</comment>
<dbReference type="Gene3D" id="1.10.340.30">
    <property type="entry name" value="Hypothetical protein, domain 2"/>
    <property type="match status" value="1"/>
</dbReference>
<dbReference type="Proteomes" id="UP000007652">
    <property type="component" value="Unassembled WGS sequence"/>
</dbReference>
<keyword evidence="4" id="KW-0227">DNA damage</keyword>
<dbReference type="GO" id="GO:0005737">
    <property type="term" value="C:cytoplasm"/>
    <property type="evidence" value="ECO:0007669"/>
    <property type="project" value="TreeGrafter"/>
</dbReference>
<dbReference type="EC" id="3.2.2.21" evidence="3"/>
<comment type="similarity">
    <text evidence="2">Belongs to the alkylbase DNA glycosidase AlkA family.</text>
</comment>
<dbReference type="InterPro" id="IPR011257">
    <property type="entry name" value="DNA_glycosylase"/>
</dbReference>
<dbReference type="GO" id="GO:0043916">
    <property type="term" value="F:DNA-7-methylguanine glycosylase activity"/>
    <property type="evidence" value="ECO:0007669"/>
    <property type="project" value="TreeGrafter"/>
</dbReference>
<dbReference type="FunFam" id="1.10.340.30:FF:000004">
    <property type="entry name" value="DNA-3-methyladenine glycosylase II"/>
    <property type="match status" value="1"/>
</dbReference>
<keyword evidence="8" id="KW-1185">Reference proteome</keyword>
<comment type="caution">
    <text evidence="7">The sequence shown here is derived from an EMBL/GenBank/DDBJ whole genome shotgun (WGS) entry which is preliminary data.</text>
</comment>
<evidence type="ECO:0000256" key="4">
    <source>
        <dbReference type="ARBA" id="ARBA00022763"/>
    </source>
</evidence>
<dbReference type="GO" id="GO:0006307">
    <property type="term" value="P:DNA alkylation repair"/>
    <property type="evidence" value="ECO:0007669"/>
    <property type="project" value="TreeGrafter"/>
</dbReference>
<organism evidence="7 8">
    <name type="scientific">Caloramator australicus RC3</name>
    <dbReference type="NCBI Taxonomy" id="857293"/>
    <lineage>
        <taxon>Bacteria</taxon>
        <taxon>Bacillati</taxon>
        <taxon>Bacillota</taxon>
        <taxon>Clostridia</taxon>
        <taxon>Eubacteriales</taxon>
        <taxon>Clostridiaceae</taxon>
        <taxon>Caloramator</taxon>
    </lineage>
</organism>
<dbReference type="OrthoDB" id="9785929at2"/>
<evidence type="ECO:0000256" key="3">
    <source>
        <dbReference type="ARBA" id="ARBA00012000"/>
    </source>
</evidence>
<name>I7K588_9CLOT</name>
<dbReference type="GO" id="GO:0008725">
    <property type="term" value="F:DNA-3-methyladenine glycosylase activity"/>
    <property type="evidence" value="ECO:0007669"/>
    <property type="project" value="TreeGrafter"/>
</dbReference>
<dbReference type="RefSeq" id="WP_008908007.1">
    <property type="nucleotide sequence ID" value="NZ_CAKP01000027.1"/>
</dbReference>
<dbReference type="PANTHER" id="PTHR43003">
    <property type="entry name" value="DNA-3-METHYLADENINE GLYCOSYLASE"/>
    <property type="match status" value="1"/>
</dbReference>
<proteinExistence type="inferred from homology"/>
<evidence type="ECO:0000313" key="7">
    <source>
        <dbReference type="EMBL" id="CCJ32729.1"/>
    </source>
</evidence>
<evidence type="ECO:0000256" key="5">
    <source>
        <dbReference type="ARBA" id="ARBA00023204"/>
    </source>
</evidence>
<dbReference type="GO" id="GO:0032131">
    <property type="term" value="F:alkylated DNA binding"/>
    <property type="evidence" value="ECO:0007669"/>
    <property type="project" value="TreeGrafter"/>
</dbReference>
<dbReference type="Pfam" id="PF00730">
    <property type="entry name" value="HhH-GPD"/>
    <property type="match status" value="1"/>
</dbReference>
<keyword evidence="5" id="KW-0234">DNA repair</keyword>
<keyword evidence="7" id="KW-0378">Hydrolase</keyword>
<accession>I7K588</accession>
<sequence>MNRIHLNPTDPIVKYISIKDKRVKELIERVGEIQLDLGKNYFSSLVQSIVGQQLSMKAAETIWNRLVFILGDINCDNIINAPFETLKSIGLSKSKIAYIKDLAEKVNEGAVNLDIIDSLSDEEIIDELIKVKGIGKWTAEMFLIFSLGRMDVFSMNDLGLQKAVQWLFKLEGLPPKEFLLDFTSKFKPYRTILSLYLWGAINKGLI</sequence>
<dbReference type="SMART" id="SM00478">
    <property type="entry name" value="ENDO3c"/>
    <property type="match status" value="1"/>
</dbReference>
<evidence type="ECO:0000256" key="2">
    <source>
        <dbReference type="ARBA" id="ARBA00010817"/>
    </source>
</evidence>
<dbReference type="InterPro" id="IPR051912">
    <property type="entry name" value="Alkylbase_DNA_Glycosylase/TA"/>
</dbReference>
<dbReference type="eggNOG" id="COG0122">
    <property type="taxonomic scope" value="Bacteria"/>
</dbReference>
<dbReference type="GO" id="GO:0006285">
    <property type="term" value="P:base-excision repair, AP site formation"/>
    <property type="evidence" value="ECO:0007669"/>
    <property type="project" value="TreeGrafter"/>
</dbReference>
<dbReference type="EMBL" id="CAKP01000027">
    <property type="protein sequence ID" value="CCJ32729.1"/>
    <property type="molecule type" value="Genomic_DNA"/>
</dbReference>
<feature type="domain" description="HhH-GPD" evidence="6">
    <location>
        <begin position="50"/>
        <end position="201"/>
    </location>
</feature>
<reference evidence="7 8" key="1">
    <citation type="journal article" date="2011" name="J. Bacteriol.">
        <title>Draft genome sequence of Caloramator australicus strain RC3T, a thermoanaerobe from the Great Artesian Basin of Australia.</title>
        <authorList>
            <person name="Ogg C.D."/>
            <person name="Patel B.K.C."/>
        </authorList>
    </citation>
    <scope>NUCLEOTIDE SEQUENCE [LARGE SCALE GENOMIC DNA]</scope>
    <source>
        <strain evidence="7 8">RC3</strain>
    </source>
</reference>
<protein>
    <recommendedName>
        <fullName evidence="3">DNA-3-methyladenine glycosylase II</fullName>
        <ecNumber evidence="3">3.2.2.21</ecNumber>
    </recommendedName>
</protein>
<evidence type="ECO:0000259" key="6">
    <source>
        <dbReference type="SMART" id="SM00478"/>
    </source>
</evidence>
<evidence type="ECO:0000313" key="8">
    <source>
        <dbReference type="Proteomes" id="UP000007652"/>
    </source>
</evidence>
<keyword evidence="7" id="KW-0326">Glycosidase</keyword>
<dbReference type="CDD" id="cd00056">
    <property type="entry name" value="ENDO3c"/>
    <property type="match status" value="1"/>
</dbReference>
<dbReference type="InterPro" id="IPR003265">
    <property type="entry name" value="HhH-GPD_domain"/>
</dbReference>
<dbReference type="Gene3D" id="1.10.1670.40">
    <property type="match status" value="1"/>
</dbReference>